<comment type="caution">
    <text evidence="3">The sequence shown here is derived from an EMBL/GenBank/DDBJ whole genome shotgun (WGS) entry which is preliminary data.</text>
</comment>
<gene>
    <name evidence="3" type="ORF">DFH07DRAFT_810114</name>
</gene>
<name>A0AAD7JJ18_9AGAR</name>
<reference evidence="3" key="1">
    <citation type="submission" date="2023-03" db="EMBL/GenBank/DDBJ databases">
        <title>Massive genome expansion in bonnet fungi (Mycena s.s.) driven by repeated elements and novel gene families across ecological guilds.</title>
        <authorList>
            <consortium name="Lawrence Berkeley National Laboratory"/>
            <person name="Harder C.B."/>
            <person name="Miyauchi S."/>
            <person name="Viragh M."/>
            <person name="Kuo A."/>
            <person name="Thoen E."/>
            <person name="Andreopoulos B."/>
            <person name="Lu D."/>
            <person name="Skrede I."/>
            <person name="Drula E."/>
            <person name="Henrissat B."/>
            <person name="Morin E."/>
            <person name="Kohler A."/>
            <person name="Barry K."/>
            <person name="LaButti K."/>
            <person name="Morin E."/>
            <person name="Salamov A."/>
            <person name="Lipzen A."/>
            <person name="Mereny Z."/>
            <person name="Hegedus B."/>
            <person name="Baldrian P."/>
            <person name="Stursova M."/>
            <person name="Weitz H."/>
            <person name="Taylor A."/>
            <person name="Grigoriev I.V."/>
            <person name="Nagy L.G."/>
            <person name="Martin F."/>
            <person name="Kauserud H."/>
        </authorList>
    </citation>
    <scope>NUCLEOTIDE SEQUENCE</scope>
    <source>
        <strain evidence="3">CBHHK188m</strain>
    </source>
</reference>
<evidence type="ECO:0000259" key="2">
    <source>
        <dbReference type="Pfam" id="PF20153"/>
    </source>
</evidence>
<dbReference type="Pfam" id="PF20153">
    <property type="entry name" value="DUF6535"/>
    <property type="match status" value="1"/>
</dbReference>
<keyword evidence="4" id="KW-1185">Reference proteome</keyword>
<feature type="region of interest" description="Disordered" evidence="1">
    <location>
        <begin position="23"/>
        <end position="42"/>
    </location>
</feature>
<dbReference type="AlphaFoldDB" id="A0AAD7JJ18"/>
<feature type="domain" description="DUF6535" evidence="2">
    <location>
        <begin position="91"/>
        <end position="127"/>
    </location>
</feature>
<evidence type="ECO:0000313" key="4">
    <source>
        <dbReference type="Proteomes" id="UP001215280"/>
    </source>
</evidence>
<sequence>MVLHSNASSPTAMPADLLLTSAESPANSMDPNNDTTSRLQSMSDTDRLIDALRRGLADLGRKNEENTNRLQKAIDGIRPKPVATDKETAFWTAYQTLSDEHDKEFHQKYSTDLDTSLIFAGLFSAVVYCSLCKKNKHISSVVGSIYRGIEH</sequence>
<proteinExistence type="predicted"/>
<accession>A0AAD7JJ18</accession>
<protein>
    <recommendedName>
        <fullName evidence="2">DUF6535 domain-containing protein</fullName>
    </recommendedName>
</protein>
<dbReference type="EMBL" id="JARJLG010000034">
    <property type="protein sequence ID" value="KAJ7765872.1"/>
    <property type="molecule type" value="Genomic_DNA"/>
</dbReference>
<dbReference type="Proteomes" id="UP001215280">
    <property type="component" value="Unassembled WGS sequence"/>
</dbReference>
<evidence type="ECO:0000313" key="3">
    <source>
        <dbReference type="EMBL" id="KAJ7765872.1"/>
    </source>
</evidence>
<dbReference type="InterPro" id="IPR045338">
    <property type="entry name" value="DUF6535"/>
</dbReference>
<organism evidence="3 4">
    <name type="scientific">Mycena maculata</name>
    <dbReference type="NCBI Taxonomy" id="230809"/>
    <lineage>
        <taxon>Eukaryota</taxon>
        <taxon>Fungi</taxon>
        <taxon>Dikarya</taxon>
        <taxon>Basidiomycota</taxon>
        <taxon>Agaricomycotina</taxon>
        <taxon>Agaricomycetes</taxon>
        <taxon>Agaricomycetidae</taxon>
        <taxon>Agaricales</taxon>
        <taxon>Marasmiineae</taxon>
        <taxon>Mycenaceae</taxon>
        <taxon>Mycena</taxon>
    </lineage>
</organism>
<evidence type="ECO:0000256" key="1">
    <source>
        <dbReference type="SAM" id="MobiDB-lite"/>
    </source>
</evidence>